<evidence type="ECO:0000256" key="3">
    <source>
        <dbReference type="ARBA" id="ARBA00022692"/>
    </source>
</evidence>
<proteinExistence type="predicted"/>
<dbReference type="PANTHER" id="PTHR21421">
    <property type="entry name" value="GUSTATORY RECEPTOR"/>
    <property type="match status" value="1"/>
</dbReference>
<feature type="transmembrane region" description="Helical" evidence="7">
    <location>
        <begin position="164"/>
        <end position="184"/>
    </location>
</feature>
<keyword evidence="2" id="KW-1003">Cell membrane</keyword>
<evidence type="ECO:0000256" key="5">
    <source>
        <dbReference type="ARBA" id="ARBA00023136"/>
    </source>
</evidence>
<comment type="subcellular location">
    <subcellularLocation>
        <location evidence="1">Cell membrane</location>
        <topology evidence="1">Multi-pass membrane protein</topology>
    </subcellularLocation>
</comment>
<keyword evidence="3 7" id="KW-0812">Transmembrane</keyword>
<dbReference type="Pfam" id="PF08395">
    <property type="entry name" value="7tm_7"/>
    <property type="match status" value="1"/>
</dbReference>
<gene>
    <name evidence="9" type="primary">LOC108559069</name>
</gene>
<keyword evidence="5 7" id="KW-0472">Membrane</keyword>
<keyword evidence="4 7" id="KW-1133">Transmembrane helix</keyword>
<dbReference type="RefSeq" id="XP_017771686.1">
    <property type="nucleotide sequence ID" value="XM_017916197.1"/>
</dbReference>
<evidence type="ECO:0000256" key="6">
    <source>
        <dbReference type="ARBA" id="ARBA00023170"/>
    </source>
</evidence>
<dbReference type="GeneID" id="108559069"/>
<name>A0ABM1MAT6_NICVS</name>
<evidence type="ECO:0000256" key="2">
    <source>
        <dbReference type="ARBA" id="ARBA00022475"/>
    </source>
</evidence>
<evidence type="ECO:0000256" key="4">
    <source>
        <dbReference type="ARBA" id="ARBA00022989"/>
    </source>
</evidence>
<evidence type="ECO:0000256" key="7">
    <source>
        <dbReference type="SAM" id="Phobius"/>
    </source>
</evidence>
<evidence type="ECO:0000313" key="8">
    <source>
        <dbReference type="Proteomes" id="UP000695000"/>
    </source>
</evidence>
<reference evidence="9" key="1">
    <citation type="submission" date="2025-08" db="UniProtKB">
        <authorList>
            <consortium name="RefSeq"/>
        </authorList>
    </citation>
    <scope>IDENTIFICATION</scope>
    <source>
        <tissue evidence="9">Whole Larva</tissue>
    </source>
</reference>
<keyword evidence="8" id="KW-1185">Reference proteome</keyword>
<evidence type="ECO:0000313" key="9">
    <source>
        <dbReference type="RefSeq" id="XP_017771686.1"/>
    </source>
</evidence>
<dbReference type="InterPro" id="IPR013604">
    <property type="entry name" value="7TM_chemorcpt"/>
</dbReference>
<dbReference type="Proteomes" id="UP000695000">
    <property type="component" value="Unplaced"/>
</dbReference>
<accession>A0ABM1MAT6</accession>
<protein>
    <submittedName>
        <fullName evidence="9">Uncharacterized protein LOC108559069</fullName>
    </submittedName>
</protein>
<sequence>MLTSLIVSKFNNLYDATNLALQVCTTTGNTSALEQVSLTHQQINGALKEINRCFGIQMLMGITSSLYTTIYYLYRICTINYIKTHSNPHEQIHYFLSLLYRSCKLIIYTVLGHNISNSSKKPLEAFQNTRILQFPSKTLEQIQLLVILWQGQQATLSGFSVVNIGPWLLAPIVGNVITYLLVALQFQNSGPDISQNVSAYLEYVL</sequence>
<organism evidence="8 9">
    <name type="scientific">Nicrophorus vespilloides</name>
    <name type="common">Boreal carrion beetle</name>
    <dbReference type="NCBI Taxonomy" id="110193"/>
    <lineage>
        <taxon>Eukaryota</taxon>
        <taxon>Metazoa</taxon>
        <taxon>Ecdysozoa</taxon>
        <taxon>Arthropoda</taxon>
        <taxon>Hexapoda</taxon>
        <taxon>Insecta</taxon>
        <taxon>Pterygota</taxon>
        <taxon>Neoptera</taxon>
        <taxon>Endopterygota</taxon>
        <taxon>Coleoptera</taxon>
        <taxon>Polyphaga</taxon>
        <taxon>Staphyliniformia</taxon>
        <taxon>Silphidae</taxon>
        <taxon>Nicrophorinae</taxon>
        <taxon>Nicrophorus</taxon>
    </lineage>
</organism>
<evidence type="ECO:0000256" key="1">
    <source>
        <dbReference type="ARBA" id="ARBA00004651"/>
    </source>
</evidence>
<feature type="transmembrane region" description="Helical" evidence="7">
    <location>
        <begin position="54"/>
        <end position="74"/>
    </location>
</feature>
<dbReference type="PANTHER" id="PTHR21421:SF29">
    <property type="entry name" value="GUSTATORY RECEPTOR 5A FOR TREHALOSE-RELATED"/>
    <property type="match status" value="1"/>
</dbReference>
<keyword evidence="6" id="KW-0675">Receptor</keyword>